<dbReference type="InterPro" id="IPR007055">
    <property type="entry name" value="BON_dom"/>
</dbReference>
<evidence type="ECO:0000313" key="6">
    <source>
        <dbReference type="Proteomes" id="UP000198939"/>
    </source>
</evidence>
<proteinExistence type="predicted"/>
<keyword evidence="3" id="KW-0449">Lipoprotein</keyword>
<dbReference type="OrthoDB" id="7916429at2"/>
<dbReference type="STRING" id="501024.RTCCBAU85039_2039"/>
<evidence type="ECO:0000259" key="2">
    <source>
        <dbReference type="PROSITE" id="PS50914"/>
    </source>
</evidence>
<evidence type="ECO:0000313" key="3">
    <source>
        <dbReference type="EMBL" id="SEH73532.1"/>
    </source>
</evidence>
<dbReference type="Gene3D" id="3.30.1340.30">
    <property type="match status" value="1"/>
</dbReference>
<dbReference type="Pfam" id="PF04972">
    <property type="entry name" value="BON"/>
    <property type="match status" value="1"/>
</dbReference>
<name>A0A1H8IZJ5_9HYPH</name>
<protein>
    <submittedName>
        <fullName evidence="4">BON domain-containing protein</fullName>
    </submittedName>
    <submittedName>
        <fullName evidence="3">Putative periplasmic or secreted lipoprotein</fullName>
    </submittedName>
</protein>
<dbReference type="EMBL" id="FOCV01000007">
    <property type="protein sequence ID" value="SEN73799.1"/>
    <property type="molecule type" value="Genomic_DNA"/>
</dbReference>
<evidence type="ECO:0000313" key="5">
    <source>
        <dbReference type="Proteomes" id="UP000183063"/>
    </source>
</evidence>
<feature type="region of interest" description="Disordered" evidence="1">
    <location>
        <begin position="1"/>
        <end position="83"/>
    </location>
</feature>
<reference evidence="4 6" key="1">
    <citation type="submission" date="2016-10" db="EMBL/GenBank/DDBJ databases">
        <authorList>
            <person name="Varghese N."/>
            <person name="Submissions S."/>
        </authorList>
    </citation>
    <scope>NUCLEOTIDE SEQUENCE [LARGE SCALE GENOMIC DNA]</scope>
    <source>
        <strain evidence="4 6">CGMCC 1.7071</strain>
    </source>
</reference>
<organism evidence="3 5">
    <name type="scientific">Rhizobium tibeticum</name>
    <dbReference type="NCBI Taxonomy" id="501024"/>
    <lineage>
        <taxon>Bacteria</taxon>
        <taxon>Pseudomonadati</taxon>
        <taxon>Pseudomonadota</taxon>
        <taxon>Alphaproteobacteria</taxon>
        <taxon>Hyphomicrobiales</taxon>
        <taxon>Rhizobiaceae</taxon>
        <taxon>Rhizobium/Agrobacterium group</taxon>
        <taxon>Rhizobium</taxon>
    </lineage>
</organism>
<feature type="compositionally biased region" description="Basic and acidic residues" evidence="1">
    <location>
        <begin position="71"/>
        <end position="83"/>
    </location>
</feature>
<sequence>MPRNDKELSREEDYRDFEERNIDEGWPYADKEPKRPAPANRPYGEASGDPGRDNNRGLRVDGVDENGNENPVKDPLRPGMIDRDDSDALEAKVTKNLENIPDVDLDSIDVHADGHTVTLKGEVETIGMARKVELAALAVDGVRHVRNKIETTGVDSHIPTHD</sequence>
<feature type="domain" description="BON" evidence="2">
    <location>
        <begin position="85"/>
        <end position="153"/>
    </location>
</feature>
<dbReference type="PROSITE" id="PS50914">
    <property type="entry name" value="BON"/>
    <property type="match status" value="1"/>
</dbReference>
<feature type="compositionally biased region" description="Basic and acidic residues" evidence="1">
    <location>
        <begin position="1"/>
        <end position="35"/>
    </location>
</feature>
<dbReference type="Proteomes" id="UP000183063">
    <property type="component" value="Unassembled WGS sequence"/>
</dbReference>
<evidence type="ECO:0000256" key="1">
    <source>
        <dbReference type="SAM" id="MobiDB-lite"/>
    </source>
</evidence>
<feature type="compositionally biased region" description="Basic and acidic residues" evidence="1">
    <location>
        <begin position="50"/>
        <end position="62"/>
    </location>
</feature>
<reference evidence="5" key="2">
    <citation type="submission" date="2016-10" db="EMBL/GenBank/DDBJ databases">
        <authorList>
            <person name="Wibberg D."/>
        </authorList>
    </citation>
    <scope>NUCLEOTIDE SEQUENCE [LARGE SCALE GENOMIC DNA]</scope>
</reference>
<dbReference type="AlphaFoldDB" id="A0A1H8IZJ5"/>
<evidence type="ECO:0000313" key="4">
    <source>
        <dbReference type="EMBL" id="SEN73799.1"/>
    </source>
</evidence>
<dbReference type="Proteomes" id="UP000198939">
    <property type="component" value="Unassembled WGS sequence"/>
</dbReference>
<dbReference type="RefSeq" id="WP_083539894.1">
    <property type="nucleotide sequence ID" value="NZ_FNXB01000009.1"/>
</dbReference>
<keyword evidence="6" id="KW-1185">Reference proteome</keyword>
<accession>A0A1H8IZJ5</accession>
<dbReference type="EMBL" id="FNXB01000009">
    <property type="protein sequence ID" value="SEH73532.1"/>
    <property type="molecule type" value="Genomic_DNA"/>
</dbReference>
<gene>
    <name evidence="3" type="ORF">RTCCBAU85039_2039</name>
    <name evidence="4" type="ORF">SAMN05216228_100733</name>
</gene>
<reference evidence="3" key="3">
    <citation type="submission" date="2016-10" db="EMBL/GenBank/DDBJ databases">
        <authorList>
            <person name="de Groot N.N."/>
        </authorList>
    </citation>
    <scope>NUCLEOTIDE SEQUENCE [LARGE SCALE GENOMIC DNA]</scope>
    <source>
        <strain evidence="3">CCBAU85039</strain>
    </source>
</reference>